<dbReference type="Proteomes" id="UP001214576">
    <property type="component" value="Unassembled WGS sequence"/>
</dbReference>
<gene>
    <name evidence="2" type="ORF">MG293_011262</name>
</gene>
<feature type="compositionally biased region" description="Basic and acidic residues" evidence="1">
    <location>
        <begin position="130"/>
        <end position="139"/>
    </location>
</feature>
<evidence type="ECO:0000313" key="3">
    <source>
        <dbReference type="Proteomes" id="UP001214576"/>
    </source>
</evidence>
<organism evidence="2 3">
    <name type="scientific">Ovis ammon polii</name>
    <dbReference type="NCBI Taxonomy" id="230172"/>
    <lineage>
        <taxon>Eukaryota</taxon>
        <taxon>Metazoa</taxon>
        <taxon>Chordata</taxon>
        <taxon>Craniata</taxon>
        <taxon>Vertebrata</taxon>
        <taxon>Euteleostomi</taxon>
        <taxon>Mammalia</taxon>
        <taxon>Eutheria</taxon>
        <taxon>Laurasiatheria</taxon>
        <taxon>Artiodactyla</taxon>
        <taxon>Ruminantia</taxon>
        <taxon>Pecora</taxon>
        <taxon>Bovidae</taxon>
        <taxon>Caprinae</taxon>
        <taxon>Ovis</taxon>
    </lineage>
</organism>
<accession>A0AAD4U7K0</accession>
<protein>
    <submittedName>
        <fullName evidence="2">Uncharacterized protein</fullName>
    </submittedName>
</protein>
<sequence>NSFAPVTPMLSLHVSQRREEAPNRCQKCERQCHPDNLMQIAAVTAAQRTFSKHLERTGCLRPHLTESSAVYLHPLKVQRMEGFPGEGCPDTSEKQDNRQDSSREAHAKPLAMSLSRLLDAPATFVGPEDSADKAGEGEASHVPSQSEAVHSFCDTNVHQGFLALS</sequence>
<evidence type="ECO:0000313" key="2">
    <source>
        <dbReference type="EMBL" id="KAI4538995.1"/>
    </source>
</evidence>
<keyword evidence="3" id="KW-1185">Reference proteome</keyword>
<proteinExistence type="predicted"/>
<feature type="compositionally biased region" description="Basic and acidic residues" evidence="1">
    <location>
        <begin position="91"/>
        <end position="107"/>
    </location>
</feature>
<evidence type="ECO:0000256" key="1">
    <source>
        <dbReference type="SAM" id="MobiDB-lite"/>
    </source>
</evidence>
<comment type="caution">
    <text evidence="2">The sequence shown here is derived from an EMBL/GenBank/DDBJ whole genome shotgun (WGS) entry which is preliminary data.</text>
</comment>
<dbReference type="AlphaFoldDB" id="A0AAD4U7K0"/>
<reference evidence="2" key="1">
    <citation type="submission" date="2022-03" db="EMBL/GenBank/DDBJ databases">
        <title>Genomic analyses of argali, domestic sheep and their hybrids provide insights into chromosomal evolution, heterosis and genetic basis of agronomic traits.</title>
        <authorList>
            <person name="Li M."/>
        </authorList>
    </citation>
    <scope>NUCLEOTIDE SEQUENCE</scope>
    <source>
        <strain evidence="2">CAU-MHL-2022a</strain>
        <tissue evidence="2">Skin</tissue>
    </source>
</reference>
<dbReference type="EMBL" id="JAKZEL010000012">
    <property type="protein sequence ID" value="KAI4538995.1"/>
    <property type="molecule type" value="Genomic_DNA"/>
</dbReference>
<feature type="non-terminal residue" evidence="2">
    <location>
        <position position="1"/>
    </location>
</feature>
<feature type="region of interest" description="Disordered" evidence="1">
    <location>
        <begin position="81"/>
        <end position="149"/>
    </location>
</feature>
<name>A0AAD4U7K0_OVIAM</name>